<dbReference type="OrthoDB" id="6387086at2"/>
<keyword evidence="1" id="KW-0472">Membrane</keyword>
<keyword evidence="1" id="KW-0812">Transmembrane</keyword>
<evidence type="ECO:0000313" key="2">
    <source>
        <dbReference type="EMBL" id="SHH23710.1"/>
    </source>
</evidence>
<dbReference type="STRING" id="299255.SAMN02745129_1560"/>
<keyword evidence="1" id="KW-1133">Transmembrane helix</keyword>
<reference evidence="2 3" key="1">
    <citation type="submission" date="2016-11" db="EMBL/GenBank/DDBJ databases">
        <authorList>
            <person name="Jaros S."/>
            <person name="Januszkiewicz K."/>
            <person name="Wedrychowicz H."/>
        </authorList>
    </citation>
    <scope>NUCLEOTIDE SEQUENCE [LARGE SCALE GENOMIC DNA]</scope>
    <source>
        <strain evidence="2 3">DSM 16917</strain>
    </source>
</reference>
<keyword evidence="3" id="KW-1185">Reference proteome</keyword>
<dbReference type="RefSeq" id="WP_067657542.1">
    <property type="nucleotide sequence ID" value="NZ_FQXG01000002.1"/>
</dbReference>
<evidence type="ECO:0000256" key="1">
    <source>
        <dbReference type="SAM" id="Phobius"/>
    </source>
</evidence>
<name>A0A1M5RC50_9GAMM</name>
<feature type="transmembrane region" description="Helical" evidence="1">
    <location>
        <begin position="54"/>
        <end position="75"/>
    </location>
</feature>
<evidence type="ECO:0000313" key="3">
    <source>
        <dbReference type="Proteomes" id="UP000184268"/>
    </source>
</evidence>
<dbReference type="Proteomes" id="UP000184268">
    <property type="component" value="Unassembled WGS sequence"/>
</dbReference>
<feature type="transmembrane region" description="Helical" evidence="1">
    <location>
        <begin position="12"/>
        <end position="42"/>
    </location>
</feature>
<proteinExistence type="predicted"/>
<gene>
    <name evidence="2" type="ORF">SAMN02745129_1560</name>
</gene>
<dbReference type="AlphaFoldDB" id="A0A1M5RC50"/>
<dbReference type="EMBL" id="FQXG01000002">
    <property type="protein sequence ID" value="SHH23710.1"/>
    <property type="molecule type" value="Genomic_DNA"/>
</dbReference>
<accession>A0A1M5RC50</accession>
<protein>
    <submittedName>
        <fullName evidence="2">Uncharacterized protein</fullName>
    </submittedName>
</protein>
<sequence length="92" mass="10000">MKPYKNIKSENLGLLLLLARVTAVFGIFLSFLTLILFIVNALSSGPLAITTSVVYIPVCITTLFLSGLMAATVAIEENYRVRTVHLVSQGKT</sequence>
<organism evidence="2 3">
    <name type="scientific">Ferrimonas marina</name>
    <dbReference type="NCBI Taxonomy" id="299255"/>
    <lineage>
        <taxon>Bacteria</taxon>
        <taxon>Pseudomonadati</taxon>
        <taxon>Pseudomonadota</taxon>
        <taxon>Gammaproteobacteria</taxon>
        <taxon>Alteromonadales</taxon>
        <taxon>Ferrimonadaceae</taxon>
        <taxon>Ferrimonas</taxon>
    </lineage>
</organism>